<proteinExistence type="predicted"/>
<comment type="caution">
    <text evidence="1">The sequence shown here is derived from an EMBL/GenBank/DDBJ whole genome shotgun (WGS) entry which is preliminary data.</text>
</comment>
<sequence length="224" mass="25065">MTGYNTTTSIFRKGRTKQLKLLEENFELRETVKILNQVNAPKIGVAGVGEFILALSGAPENKCVDEYRYFSYSKIAPKQLIKSKFDLASLPPTSAIASIHSYRVYLQVQQRLENELYPSELIGNAFIPILTFPAASDELLHLVTCRCKVSCQTCECRRAGLNRTAMCAYCKGRSCDNTTYVDMTDYNADEGSELLFVVKEDILNGAVSKRVLETLCHSICTYVT</sequence>
<evidence type="ECO:0000313" key="2">
    <source>
        <dbReference type="Proteomes" id="UP001159363"/>
    </source>
</evidence>
<keyword evidence="2" id="KW-1185">Reference proteome</keyword>
<dbReference type="Proteomes" id="UP001159363">
    <property type="component" value="Chromosome 7"/>
</dbReference>
<organism evidence="1 2">
    <name type="scientific">Dryococelus australis</name>
    <dbReference type="NCBI Taxonomy" id="614101"/>
    <lineage>
        <taxon>Eukaryota</taxon>
        <taxon>Metazoa</taxon>
        <taxon>Ecdysozoa</taxon>
        <taxon>Arthropoda</taxon>
        <taxon>Hexapoda</taxon>
        <taxon>Insecta</taxon>
        <taxon>Pterygota</taxon>
        <taxon>Neoptera</taxon>
        <taxon>Polyneoptera</taxon>
        <taxon>Phasmatodea</taxon>
        <taxon>Verophasmatodea</taxon>
        <taxon>Anareolatae</taxon>
        <taxon>Phasmatidae</taxon>
        <taxon>Eurycanthinae</taxon>
        <taxon>Dryococelus</taxon>
    </lineage>
</organism>
<evidence type="ECO:0000313" key="1">
    <source>
        <dbReference type="EMBL" id="KAJ8876967.1"/>
    </source>
</evidence>
<name>A0ABQ9GY84_9NEOP</name>
<accession>A0ABQ9GY84</accession>
<reference evidence="1 2" key="1">
    <citation type="submission" date="2023-02" db="EMBL/GenBank/DDBJ databases">
        <title>LHISI_Scaffold_Assembly.</title>
        <authorList>
            <person name="Stuart O.P."/>
            <person name="Cleave R."/>
            <person name="Magrath M.J.L."/>
            <person name="Mikheyev A.S."/>
        </authorList>
    </citation>
    <scope>NUCLEOTIDE SEQUENCE [LARGE SCALE GENOMIC DNA]</scope>
    <source>
        <strain evidence="1">Daus_M_001</strain>
        <tissue evidence="1">Leg muscle</tissue>
    </source>
</reference>
<gene>
    <name evidence="1" type="ORF">PR048_021419</name>
</gene>
<dbReference type="EMBL" id="JARBHB010000008">
    <property type="protein sequence ID" value="KAJ8876967.1"/>
    <property type="molecule type" value="Genomic_DNA"/>
</dbReference>
<protein>
    <submittedName>
        <fullName evidence="1">Uncharacterized protein</fullName>
    </submittedName>
</protein>